<dbReference type="InterPro" id="IPR050618">
    <property type="entry name" value="Ubq-SigPath_Reg"/>
</dbReference>
<keyword evidence="4" id="KW-1185">Reference proteome</keyword>
<organism evidence="3 4">
    <name type="scientific">Heterodera trifolii</name>
    <dbReference type="NCBI Taxonomy" id="157864"/>
    <lineage>
        <taxon>Eukaryota</taxon>
        <taxon>Metazoa</taxon>
        <taxon>Ecdysozoa</taxon>
        <taxon>Nematoda</taxon>
        <taxon>Chromadorea</taxon>
        <taxon>Rhabditida</taxon>
        <taxon>Tylenchina</taxon>
        <taxon>Tylenchomorpha</taxon>
        <taxon>Tylenchoidea</taxon>
        <taxon>Heteroderidae</taxon>
        <taxon>Heteroderinae</taxon>
        <taxon>Heterodera</taxon>
    </lineage>
</organism>
<feature type="domain" description="B30.2/SPRY" evidence="2">
    <location>
        <begin position="155"/>
        <end position="343"/>
    </location>
</feature>
<name>A0ABD2L3V7_9BILA</name>
<dbReference type="Proteomes" id="UP001620626">
    <property type="component" value="Unassembled WGS sequence"/>
</dbReference>
<protein>
    <recommendedName>
        <fullName evidence="2">B30.2/SPRY domain-containing protein</fullName>
    </recommendedName>
</protein>
<dbReference type="InterPro" id="IPR044736">
    <property type="entry name" value="Gid1/RanBPM/SPLA_SPRY"/>
</dbReference>
<reference evidence="3 4" key="1">
    <citation type="submission" date="2024-10" db="EMBL/GenBank/DDBJ databases">
        <authorList>
            <person name="Kim D."/>
        </authorList>
    </citation>
    <scope>NUCLEOTIDE SEQUENCE [LARGE SCALE GENOMIC DNA]</scope>
    <source>
        <strain evidence="3">BH-2024</strain>
    </source>
</reference>
<evidence type="ECO:0000313" key="3">
    <source>
        <dbReference type="EMBL" id="KAL3109149.1"/>
    </source>
</evidence>
<feature type="region of interest" description="Disordered" evidence="1">
    <location>
        <begin position="1"/>
        <end position="27"/>
    </location>
</feature>
<sequence>MDFERTEQTTDSSNSTCVGEFEQNGNAFGDQFTKMQNEFSERIRKMEEQHREEKDKNGHILERISELAKQQQRNTYELKQFGTILAIISDQQKEQQQQIDQLSSAIQEKCAKIVATENLNEMEMDTSQRIGKIYEKFSLLDNFVGVLKDRFRNELLNAVHPANRVKICEKFSIPQQFCWDANSCHSDLKFIDDNCLAVHYIGNGKAYRSVFANYSIPSCDSGIFYFEMEIINLKNCATIGLATKAMPLDQRVGMHSDSYGCATNGLFLINGSFKNGKTKFSAGEIVGFGINLANGRIICTKNGLPLDSTNWFVSPSAGDPLFACVSLHNSGDKIMANFGPYFKFDLASVEIYSNPNRNFLDANACHNRLQITGAESLTANYKENEYAWSSVFAKYPISSCDCYIFYFETLIEKISYVTIGLATKAMPLDEVVGNWDNSYGYHSYGSFYINNSARTYGSPKFSSGDIIGVGVFMDTGRIFFTKNGEILGNIHPICSFLPFLPLLIICFHAFLYSIGDTIRANFGPNFKFDISNVEECFSKQQKENCWDANDCHSDLEIIGDKLSTVNYKANGNAWRSIFTKYSWLNTNCDIIYFEILVVNVKSYLLIGFAPKQKSSLGGTVRNCIGTFAYEGDGTFWVNGAKINGNLTTKFTHGDIVGCGTHLETRQIIFTKNGKRLDTTNWLIPSPTDPLFPCISLFDCGDKIEANFGPNFKFDLANI</sequence>
<dbReference type="PROSITE" id="PS50188">
    <property type="entry name" value="B302_SPRY"/>
    <property type="match status" value="3"/>
</dbReference>
<evidence type="ECO:0000256" key="1">
    <source>
        <dbReference type="SAM" id="MobiDB-lite"/>
    </source>
</evidence>
<dbReference type="InterPro" id="IPR001870">
    <property type="entry name" value="B30.2/SPRY"/>
</dbReference>
<dbReference type="InterPro" id="IPR003877">
    <property type="entry name" value="SPRY_dom"/>
</dbReference>
<dbReference type="SMART" id="SM00449">
    <property type="entry name" value="SPRY"/>
    <property type="match status" value="3"/>
</dbReference>
<proteinExistence type="predicted"/>
<dbReference type="InterPro" id="IPR043136">
    <property type="entry name" value="B30.2/SPRY_sf"/>
</dbReference>
<evidence type="ECO:0000313" key="4">
    <source>
        <dbReference type="Proteomes" id="UP001620626"/>
    </source>
</evidence>
<dbReference type="EMBL" id="JBICBT010000577">
    <property type="protein sequence ID" value="KAL3109149.1"/>
    <property type="molecule type" value="Genomic_DNA"/>
</dbReference>
<comment type="caution">
    <text evidence="3">The sequence shown here is derived from an EMBL/GenBank/DDBJ whole genome shotgun (WGS) entry which is preliminary data.</text>
</comment>
<dbReference type="Pfam" id="PF00622">
    <property type="entry name" value="SPRY"/>
    <property type="match status" value="3"/>
</dbReference>
<dbReference type="Gene3D" id="2.60.120.920">
    <property type="match status" value="3"/>
</dbReference>
<dbReference type="PANTHER" id="PTHR12864">
    <property type="entry name" value="RAN BINDING PROTEIN 9-RELATED"/>
    <property type="match status" value="1"/>
</dbReference>
<evidence type="ECO:0000259" key="2">
    <source>
        <dbReference type="PROSITE" id="PS50188"/>
    </source>
</evidence>
<dbReference type="SUPFAM" id="SSF49899">
    <property type="entry name" value="Concanavalin A-like lectins/glucanases"/>
    <property type="match status" value="3"/>
</dbReference>
<dbReference type="AlphaFoldDB" id="A0ABD2L3V7"/>
<accession>A0ABD2L3V7</accession>
<gene>
    <name evidence="3" type="ORF">niasHT_013929</name>
</gene>
<dbReference type="CDD" id="cd12885">
    <property type="entry name" value="SPRY_RanBP_like"/>
    <property type="match status" value="3"/>
</dbReference>
<feature type="domain" description="B30.2/SPRY" evidence="2">
    <location>
        <begin position="336"/>
        <end position="527"/>
    </location>
</feature>
<dbReference type="InterPro" id="IPR013320">
    <property type="entry name" value="ConA-like_dom_sf"/>
</dbReference>
<feature type="domain" description="B30.2/SPRY" evidence="2">
    <location>
        <begin position="524"/>
        <end position="712"/>
    </location>
</feature>